<protein>
    <submittedName>
        <fullName evidence="2">Uncharacterized protein</fullName>
    </submittedName>
</protein>
<keyword evidence="3" id="KW-1185">Reference proteome</keyword>
<dbReference type="AlphaFoldDB" id="A0A401WF39"/>
<feature type="compositionally biased region" description="Low complexity" evidence="1">
    <location>
        <begin position="51"/>
        <end position="86"/>
    </location>
</feature>
<evidence type="ECO:0000313" key="3">
    <source>
        <dbReference type="Proteomes" id="UP000286746"/>
    </source>
</evidence>
<feature type="region of interest" description="Disordered" evidence="1">
    <location>
        <begin position="48"/>
        <end position="146"/>
    </location>
</feature>
<dbReference type="Proteomes" id="UP000286746">
    <property type="component" value="Unassembled WGS sequence"/>
</dbReference>
<evidence type="ECO:0000256" key="1">
    <source>
        <dbReference type="SAM" id="MobiDB-lite"/>
    </source>
</evidence>
<evidence type="ECO:0000313" key="2">
    <source>
        <dbReference type="EMBL" id="GCD47965.1"/>
    </source>
</evidence>
<name>A0A401WF39_STREY</name>
<accession>A0A401WF39</accession>
<proteinExistence type="predicted"/>
<sequence length="265" mass="28218">MGRNKDFMTALLMARKALSKGVAGLSRRLDDVRGEVALLRQEVADVRQLMAGGAEPPGSTEPPEGTELADSAAPAEATSADPAEATQPEWADPDLADTGQEPPFPPLLDDQDDDEEADVGADLGTDADREGVFSEKIDATPGRHETQEDVDHGVLLLKAAQTGPVALICHREVWEFLAARAAGEEHFCFAYELTDEGGGRVRAMLSGRSVIGALIALRRTRDASHLDGTWALASVLYSRIAETLRATARDGKRPPAVLLDDGGID</sequence>
<feature type="compositionally biased region" description="Basic and acidic residues" evidence="1">
    <location>
        <begin position="126"/>
        <end position="146"/>
    </location>
</feature>
<organism evidence="2 3">
    <name type="scientific">Streptomyces paromomycinus</name>
    <name type="common">Streptomyces rimosus subsp. paromomycinus</name>
    <dbReference type="NCBI Taxonomy" id="92743"/>
    <lineage>
        <taxon>Bacteria</taxon>
        <taxon>Bacillati</taxon>
        <taxon>Actinomycetota</taxon>
        <taxon>Actinomycetes</taxon>
        <taxon>Kitasatosporales</taxon>
        <taxon>Streptomycetaceae</taxon>
        <taxon>Streptomyces</taxon>
    </lineage>
</organism>
<comment type="caution">
    <text evidence="2">The sequence shown here is derived from an EMBL/GenBank/DDBJ whole genome shotgun (WGS) entry which is preliminary data.</text>
</comment>
<gene>
    <name evidence="2" type="ORF">GKJPGBOP_07760</name>
</gene>
<feature type="compositionally biased region" description="Acidic residues" evidence="1">
    <location>
        <begin position="109"/>
        <end position="119"/>
    </location>
</feature>
<dbReference type="EMBL" id="BHZD01000001">
    <property type="protein sequence ID" value="GCD47965.1"/>
    <property type="molecule type" value="Genomic_DNA"/>
</dbReference>
<reference evidence="2 3" key="1">
    <citation type="submission" date="2018-11" db="EMBL/GenBank/DDBJ databases">
        <title>Whole genome sequence of Streptomyces paromomycinus NBRC 15454(T).</title>
        <authorList>
            <person name="Komaki H."/>
            <person name="Tamura T."/>
        </authorList>
    </citation>
    <scope>NUCLEOTIDE SEQUENCE [LARGE SCALE GENOMIC DNA]</scope>
    <source>
        <strain evidence="2 3">NBRC 15454</strain>
    </source>
</reference>